<evidence type="ECO:0000313" key="5">
    <source>
        <dbReference type="Proteomes" id="UP001595847"/>
    </source>
</evidence>
<keyword evidence="2 4" id="KW-0012">Acyltransferase</keyword>
<evidence type="ECO:0000313" key="4">
    <source>
        <dbReference type="EMBL" id="MFC3998606.1"/>
    </source>
</evidence>
<dbReference type="Pfam" id="PF00583">
    <property type="entry name" value="Acetyltransf_1"/>
    <property type="match status" value="1"/>
</dbReference>
<sequence>MTVTVPAVRRIDPADEAALSAWYAAMREGALVGRPAPLIDAFEECRVKLNRTDDLYDDRAYAAVDDGEVVGTLWVHMPLRSNAHTMSIDLNVRPGLRGRGHGSALLAHAYAVAAENGRTTLTCEVGLAPGAGHDTSQGARFALRNGFTSALCEKHSVLDLPLTPDVVSAVDAGAILATAGLTTVSWVGACPDEHLGAYSRMRGVMETDVPAGDLDQAPTTWPPERVRAAERREKAEGKTLIVTAALTADGDPAGYTLLDVPDHVPGIVYQDDTLVMPEHRGRRLSAALKVRNLELLGRLAGGRTHVHTWNAEGNGPMLAVNVALGFRTVEMSHEFQRIGLPA</sequence>
<evidence type="ECO:0000256" key="1">
    <source>
        <dbReference type="ARBA" id="ARBA00022679"/>
    </source>
</evidence>
<protein>
    <submittedName>
        <fullName evidence="4">GNAT family N-acetyltransferase</fullName>
        <ecNumber evidence="4">2.3.-.-</ecNumber>
    </submittedName>
</protein>
<dbReference type="EC" id="2.3.-.-" evidence="4"/>
<dbReference type="GO" id="GO:0016746">
    <property type="term" value="F:acyltransferase activity"/>
    <property type="evidence" value="ECO:0007669"/>
    <property type="project" value="UniProtKB-KW"/>
</dbReference>
<dbReference type="EMBL" id="JBHSBH010000014">
    <property type="protein sequence ID" value="MFC3998606.1"/>
    <property type="molecule type" value="Genomic_DNA"/>
</dbReference>
<dbReference type="InterPro" id="IPR016181">
    <property type="entry name" value="Acyl_CoA_acyltransferase"/>
</dbReference>
<dbReference type="InterPro" id="IPR000182">
    <property type="entry name" value="GNAT_dom"/>
</dbReference>
<evidence type="ECO:0000259" key="3">
    <source>
        <dbReference type="PROSITE" id="PS51186"/>
    </source>
</evidence>
<evidence type="ECO:0000256" key="2">
    <source>
        <dbReference type="ARBA" id="ARBA00023315"/>
    </source>
</evidence>
<dbReference type="InterPro" id="IPR050832">
    <property type="entry name" value="Bact_Acetyltransf"/>
</dbReference>
<keyword evidence="1 4" id="KW-0808">Transferase</keyword>
<dbReference type="Proteomes" id="UP001595847">
    <property type="component" value="Unassembled WGS sequence"/>
</dbReference>
<name>A0ABV8FUT6_9ACTN</name>
<gene>
    <name evidence="4" type="ORF">ACFOVU_21960</name>
</gene>
<proteinExistence type="predicted"/>
<comment type="caution">
    <text evidence="4">The sequence shown here is derived from an EMBL/GenBank/DDBJ whole genome shotgun (WGS) entry which is preliminary data.</text>
</comment>
<feature type="domain" description="N-acetyltransferase" evidence="3">
    <location>
        <begin position="6"/>
        <end position="163"/>
    </location>
</feature>
<dbReference type="PROSITE" id="PS51186">
    <property type="entry name" value="GNAT"/>
    <property type="match status" value="1"/>
</dbReference>
<organism evidence="4 5">
    <name type="scientific">Nocardiopsis sediminis</name>
    <dbReference type="NCBI Taxonomy" id="1778267"/>
    <lineage>
        <taxon>Bacteria</taxon>
        <taxon>Bacillati</taxon>
        <taxon>Actinomycetota</taxon>
        <taxon>Actinomycetes</taxon>
        <taxon>Streptosporangiales</taxon>
        <taxon>Nocardiopsidaceae</taxon>
        <taxon>Nocardiopsis</taxon>
    </lineage>
</organism>
<reference evidence="5" key="1">
    <citation type="journal article" date="2019" name="Int. J. Syst. Evol. Microbiol.">
        <title>The Global Catalogue of Microorganisms (GCM) 10K type strain sequencing project: providing services to taxonomists for standard genome sequencing and annotation.</title>
        <authorList>
            <consortium name="The Broad Institute Genomics Platform"/>
            <consortium name="The Broad Institute Genome Sequencing Center for Infectious Disease"/>
            <person name="Wu L."/>
            <person name="Ma J."/>
        </authorList>
    </citation>
    <scope>NUCLEOTIDE SEQUENCE [LARGE SCALE GENOMIC DNA]</scope>
    <source>
        <strain evidence="5">TBRC 1826</strain>
    </source>
</reference>
<keyword evidence="5" id="KW-1185">Reference proteome</keyword>
<dbReference type="PANTHER" id="PTHR43877">
    <property type="entry name" value="AMINOALKYLPHOSPHONATE N-ACETYLTRANSFERASE-RELATED-RELATED"/>
    <property type="match status" value="1"/>
</dbReference>
<dbReference type="CDD" id="cd04301">
    <property type="entry name" value="NAT_SF"/>
    <property type="match status" value="1"/>
</dbReference>
<dbReference type="RefSeq" id="WP_378536589.1">
    <property type="nucleotide sequence ID" value="NZ_JBHSBH010000014.1"/>
</dbReference>
<accession>A0ABV8FUT6</accession>
<dbReference type="Gene3D" id="3.40.630.30">
    <property type="match status" value="1"/>
</dbReference>
<dbReference type="SUPFAM" id="SSF55729">
    <property type="entry name" value="Acyl-CoA N-acyltransferases (Nat)"/>
    <property type="match status" value="2"/>
</dbReference>